<keyword evidence="10" id="KW-1185">Reference proteome</keyword>
<reference evidence="9 10" key="1">
    <citation type="submission" date="2023-06" db="EMBL/GenBank/DDBJ databases">
        <title>Genome sequence of Methancorpusculaceae sp. Cs1.</title>
        <authorList>
            <person name="Protasov E."/>
            <person name="Platt K."/>
            <person name="Poehlein A."/>
            <person name="Daniel R."/>
            <person name="Brune A."/>
        </authorList>
    </citation>
    <scope>NUCLEOTIDE SEQUENCE [LARGE SCALE GENOMIC DNA]</scope>
    <source>
        <strain evidence="9 10">Cs1</strain>
    </source>
</reference>
<dbReference type="Gene3D" id="3.30.70.60">
    <property type="match status" value="1"/>
</dbReference>
<name>A0AAE4MHJ5_9EURY</name>
<keyword evidence="4 7" id="KW-0251">Elongation factor</keyword>
<evidence type="ECO:0000259" key="8">
    <source>
        <dbReference type="SMART" id="SM00888"/>
    </source>
</evidence>
<dbReference type="Pfam" id="PF00736">
    <property type="entry name" value="EF1_GNE"/>
    <property type="match status" value="1"/>
</dbReference>
<dbReference type="SUPFAM" id="SSF54984">
    <property type="entry name" value="eEF-1beta-like"/>
    <property type="match status" value="1"/>
</dbReference>
<dbReference type="CDD" id="cd00292">
    <property type="entry name" value="EF1B"/>
    <property type="match status" value="1"/>
</dbReference>
<proteinExistence type="inferred from homology"/>
<evidence type="ECO:0000256" key="1">
    <source>
        <dbReference type="ARBA" id="ARBA00003815"/>
    </source>
</evidence>
<dbReference type="SMART" id="SM00888">
    <property type="entry name" value="EF1_GNE"/>
    <property type="match status" value="1"/>
</dbReference>
<dbReference type="GO" id="GO:0003746">
    <property type="term" value="F:translation elongation factor activity"/>
    <property type="evidence" value="ECO:0007669"/>
    <property type="project" value="UniProtKB-UniRule"/>
</dbReference>
<comment type="similarity">
    <text evidence="2 7">Belongs to the EF-1-beta/EF-1-delta family.</text>
</comment>
<gene>
    <name evidence="7" type="primary">ef1b</name>
    <name evidence="9" type="ORF">McpCs1_16430</name>
</gene>
<evidence type="ECO:0000256" key="4">
    <source>
        <dbReference type="ARBA" id="ARBA00022768"/>
    </source>
</evidence>
<protein>
    <recommendedName>
        <fullName evidence="3 7">Elongation factor 1-beta</fullName>
        <shortName evidence="7">EF-1-beta</shortName>
    </recommendedName>
    <alternativeName>
        <fullName evidence="6 7">aEF-1beta</fullName>
    </alternativeName>
</protein>
<dbReference type="HAMAP" id="MF_00043">
    <property type="entry name" value="EF1_beta"/>
    <property type="match status" value="1"/>
</dbReference>
<dbReference type="InterPro" id="IPR036219">
    <property type="entry name" value="eEF-1beta-like_sf"/>
</dbReference>
<dbReference type="Proteomes" id="UP001283212">
    <property type="component" value="Unassembled WGS sequence"/>
</dbReference>
<dbReference type="PIRSF" id="PIRSF006521">
    <property type="entry name" value="Transl_elong_EF1B_B_arc"/>
    <property type="match status" value="1"/>
</dbReference>
<keyword evidence="5 7" id="KW-0648">Protein biosynthesis</keyword>
<dbReference type="PANTHER" id="PTHR39647:SF1">
    <property type="entry name" value="ELONGATION FACTOR 1-BETA"/>
    <property type="match status" value="1"/>
</dbReference>
<dbReference type="InterPro" id="IPR004542">
    <property type="entry name" value="Transl_elong_EF1B_B_arc"/>
</dbReference>
<dbReference type="NCBIfam" id="NF001670">
    <property type="entry name" value="PRK00435.1"/>
    <property type="match status" value="1"/>
</dbReference>
<sequence>MGEVAVIIKVMPESPEVDMAKLQADIKAKIPGIQDMRVEPIGFGLSAIKLMVIAEDEEGSGDKIEGMFAGIAGIDRAEIESLNRLL</sequence>
<organism evidence="9 10">
    <name type="scientific">Methanorbis rubei</name>
    <dbReference type="NCBI Taxonomy" id="3028300"/>
    <lineage>
        <taxon>Archaea</taxon>
        <taxon>Methanobacteriati</taxon>
        <taxon>Methanobacteriota</taxon>
        <taxon>Stenosarchaea group</taxon>
        <taxon>Methanomicrobia</taxon>
        <taxon>Methanomicrobiales</taxon>
        <taxon>Methanocorpusculaceae</taxon>
        <taxon>Methanorbis</taxon>
    </lineage>
</organism>
<comment type="caution">
    <text evidence="9">The sequence shown here is derived from an EMBL/GenBank/DDBJ whole genome shotgun (WGS) entry which is preliminary data.</text>
</comment>
<dbReference type="InterPro" id="IPR014717">
    <property type="entry name" value="Transl_elong_EF1B/ribsomal_bS6"/>
</dbReference>
<dbReference type="AlphaFoldDB" id="A0AAE4MHJ5"/>
<comment type="function">
    <text evidence="1 7">Promotes the exchange of GDP for GTP in EF-1-alpha/GDP, thus allowing the regeneration of EF-1-alpha/GTP that could then be used to form the ternary complex EF-1-alpha/GTP/AAtRNA.</text>
</comment>
<evidence type="ECO:0000313" key="10">
    <source>
        <dbReference type="Proteomes" id="UP001283212"/>
    </source>
</evidence>
<evidence type="ECO:0000256" key="5">
    <source>
        <dbReference type="ARBA" id="ARBA00022917"/>
    </source>
</evidence>
<evidence type="ECO:0000256" key="6">
    <source>
        <dbReference type="ARBA" id="ARBA00032274"/>
    </source>
</evidence>
<dbReference type="InterPro" id="IPR014038">
    <property type="entry name" value="EF1B_bsu/dsu_GNE"/>
</dbReference>
<feature type="domain" description="Translation elongation factor EF1B beta/delta subunit guanine nucleotide exchange" evidence="8">
    <location>
        <begin position="3"/>
        <end position="85"/>
    </location>
</feature>
<dbReference type="NCBIfam" id="TIGR00489">
    <property type="entry name" value="aEF-1_beta"/>
    <property type="match status" value="1"/>
</dbReference>
<dbReference type="PANTHER" id="PTHR39647">
    <property type="entry name" value="ELONGATION FACTOR 1-BETA"/>
    <property type="match status" value="1"/>
</dbReference>
<dbReference type="EMBL" id="JAWDKB010000007">
    <property type="protein sequence ID" value="MDV0444241.1"/>
    <property type="molecule type" value="Genomic_DNA"/>
</dbReference>
<evidence type="ECO:0000256" key="7">
    <source>
        <dbReference type="HAMAP-Rule" id="MF_00043"/>
    </source>
</evidence>
<dbReference type="RefSeq" id="WP_338096740.1">
    <property type="nucleotide sequence ID" value="NZ_JAWDKB010000007.1"/>
</dbReference>
<evidence type="ECO:0000256" key="2">
    <source>
        <dbReference type="ARBA" id="ARBA00007411"/>
    </source>
</evidence>
<accession>A0AAE4MHJ5</accession>
<evidence type="ECO:0000256" key="3">
    <source>
        <dbReference type="ARBA" id="ARBA00017600"/>
    </source>
</evidence>
<evidence type="ECO:0000313" key="9">
    <source>
        <dbReference type="EMBL" id="MDV0444241.1"/>
    </source>
</evidence>